<feature type="compositionally biased region" description="Acidic residues" evidence="3">
    <location>
        <begin position="81"/>
        <end position="91"/>
    </location>
</feature>
<feature type="compositionally biased region" description="Basic and acidic residues" evidence="3">
    <location>
        <begin position="347"/>
        <end position="356"/>
    </location>
</feature>
<keyword evidence="6" id="KW-1185">Reference proteome</keyword>
<dbReference type="RefSeq" id="WP_207704605.1">
    <property type="nucleotide sequence ID" value="NZ_JAFREL020000001.1"/>
</dbReference>
<accession>A0ABV0EPY8</accession>
<sequence>MKKTAGGICALLLLGVSLFSLRGGVLKAGELEEKPVQLSEQPVIATEPSQETVQEPSLLNTEEPPTSQAAEPAIEPPVDSSVEEVISEESTEATKESSDPSSNTSSETSETEATTSSSSESTGESTGESTTSTTSNSTTESSTSSTTTQESTNSTESMTSEEPAYSTESSTSISTTEEQETSPSSSEPEVSSPEVPPAEPPMVQVPQPSQPTVQTPRLTNGTQEQALSATSTLNLPKEWRAERLAESDLGRFELPLLSSFERKEVAVWIYGAIQQVGQPQEKNLEAAEFFKELYQTFYGTNLVEDSQKFQKEELLIGTLLYQDQKLMGVYLGNDSYLTLADVEVTEEHTEAEKKEEAEEVEEPKESEEPVKERQAVVRLLTELDDDFTIQSLPEVQLTAEGQQVLASYPAAKNFQASEATTNFVESISEDARTLGLEYDVFASVMIAQAILESGSGTSGLSLPPHYNLFGVKGTYQGQSVSFATSEDRGNGELYQIQSAFRKYPNYAASLGDYVSLLRGGISGNGAFYQPTWRSKAKNYLNATTSLTGSYATDTEYNQKLNSLIAVYHLTEFDRPKATDSSVFIKGKSEIPAEYKERMKLPDYDGKDYNSSGSYPVGQCTWYAYNRVKQLGKSVDEFMGNGGEWGATGQRLGYKVSQQPKAGWLISFSPGTAGSDTRYGHVAFVEAVGSEGILISEGNVYGGTIISYRVIGNDLARSNQVSYIQPK</sequence>
<dbReference type="SMART" id="SM00047">
    <property type="entry name" value="LYZ2"/>
    <property type="match status" value="1"/>
</dbReference>
<feature type="region of interest" description="Disordered" evidence="3">
    <location>
        <begin position="347"/>
        <end position="372"/>
    </location>
</feature>
<evidence type="ECO:0000259" key="4">
    <source>
        <dbReference type="PROSITE" id="PS50911"/>
    </source>
</evidence>
<dbReference type="PROSITE" id="PS50911">
    <property type="entry name" value="CHAP"/>
    <property type="match status" value="1"/>
</dbReference>
<feature type="compositionally biased region" description="Polar residues" evidence="3">
    <location>
        <begin position="47"/>
        <end position="69"/>
    </location>
</feature>
<name>A0ABV0EPY8_9ENTE</name>
<dbReference type="Gene3D" id="4.10.80.30">
    <property type="entry name" value="DNA polymerase, domain 6"/>
    <property type="match status" value="1"/>
</dbReference>
<evidence type="ECO:0000256" key="1">
    <source>
        <dbReference type="ARBA" id="ARBA00010266"/>
    </source>
</evidence>
<dbReference type="Gene3D" id="3.90.1720.10">
    <property type="entry name" value="endopeptidase domain like (from Nostoc punctiforme)"/>
    <property type="match status" value="1"/>
</dbReference>
<feature type="compositionally biased region" description="Low complexity" evidence="3">
    <location>
        <begin position="99"/>
        <end position="193"/>
    </location>
</feature>
<gene>
    <name evidence="5" type="ORF">JZO67_001966</name>
</gene>
<comment type="similarity">
    <text evidence="1">Belongs to the glycosyl hydrolase 73 family.</text>
</comment>
<dbReference type="PANTHER" id="PTHR33308">
    <property type="entry name" value="PEPTIDOGLYCAN HYDROLASE FLGJ"/>
    <property type="match status" value="1"/>
</dbReference>
<dbReference type="EMBL" id="JAFREL020000001">
    <property type="protein sequence ID" value="MEO1770015.1"/>
    <property type="molecule type" value="Genomic_DNA"/>
</dbReference>
<dbReference type="InterPro" id="IPR038765">
    <property type="entry name" value="Papain-like_cys_pep_sf"/>
</dbReference>
<feature type="compositionally biased region" description="Low complexity" evidence="3">
    <location>
        <begin position="201"/>
        <end position="216"/>
    </location>
</feature>
<dbReference type="InterPro" id="IPR002901">
    <property type="entry name" value="MGlyc_endo_b_GlcNAc-like_dom"/>
</dbReference>
<evidence type="ECO:0000313" key="5">
    <source>
        <dbReference type="EMBL" id="MEO1770015.1"/>
    </source>
</evidence>
<dbReference type="Pfam" id="PF01832">
    <property type="entry name" value="Glucosaminidase"/>
    <property type="match status" value="1"/>
</dbReference>
<protein>
    <recommendedName>
        <fullName evidence="4">Peptidase C51 domain-containing protein</fullName>
    </recommendedName>
</protein>
<reference evidence="5 6" key="1">
    <citation type="submission" date="2024-02" db="EMBL/GenBank/DDBJ databases">
        <title>The Genome Sequence of Enterococcus sp. DIV0159.</title>
        <authorList>
            <person name="Earl A."/>
            <person name="Manson A."/>
            <person name="Gilmore M."/>
            <person name="Sanders J."/>
            <person name="Shea T."/>
            <person name="Howe W."/>
            <person name="Livny J."/>
            <person name="Cuomo C."/>
            <person name="Neafsey D."/>
            <person name="Birren B."/>
        </authorList>
    </citation>
    <scope>NUCLEOTIDE SEQUENCE [LARGE SCALE GENOMIC DNA]</scope>
    <source>
        <strain evidence="5 6">665A</strain>
    </source>
</reference>
<dbReference type="Proteomes" id="UP000664357">
    <property type="component" value="Unassembled WGS sequence"/>
</dbReference>
<feature type="region of interest" description="Disordered" evidence="3">
    <location>
        <begin position="34"/>
        <end position="217"/>
    </location>
</feature>
<organism evidence="5 6">
    <name type="scientific">Candidatus Enterococcus ferrettii</name>
    <dbReference type="NCBI Taxonomy" id="2815324"/>
    <lineage>
        <taxon>Bacteria</taxon>
        <taxon>Bacillati</taxon>
        <taxon>Bacillota</taxon>
        <taxon>Bacilli</taxon>
        <taxon>Lactobacillales</taxon>
        <taxon>Enterococcaceae</taxon>
        <taxon>Enterococcus</taxon>
    </lineage>
</organism>
<dbReference type="InterPro" id="IPR007921">
    <property type="entry name" value="CHAP_dom"/>
</dbReference>
<keyword evidence="2" id="KW-0378">Hydrolase</keyword>
<evidence type="ECO:0000256" key="2">
    <source>
        <dbReference type="ARBA" id="ARBA00022801"/>
    </source>
</evidence>
<feature type="domain" description="Peptidase C51" evidence="4">
    <location>
        <begin position="594"/>
        <end position="724"/>
    </location>
</feature>
<dbReference type="SUPFAM" id="SSF54001">
    <property type="entry name" value="Cysteine proteinases"/>
    <property type="match status" value="1"/>
</dbReference>
<dbReference type="Pfam" id="PF05257">
    <property type="entry name" value="CHAP"/>
    <property type="match status" value="1"/>
</dbReference>
<evidence type="ECO:0000256" key="3">
    <source>
        <dbReference type="SAM" id="MobiDB-lite"/>
    </source>
</evidence>
<dbReference type="PANTHER" id="PTHR33308:SF9">
    <property type="entry name" value="PEPTIDOGLYCAN HYDROLASE FLGJ"/>
    <property type="match status" value="1"/>
</dbReference>
<comment type="caution">
    <text evidence="5">The sequence shown here is derived from an EMBL/GenBank/DDBJ whole genome shotgun (WGS) entry which is preliminary data.</text>
</comment>
<dbReference type="InterPro" id="IPR051056">
    <property type="entry name" value="Glycosyl_Hydrolase_73"/>
</dbReference>
<proteinExistence type="inferred from homology"/>
<dbReference type="Gene3D" id="1.10.530.10">
    <property type="match status" value="1"/>
</dbReference>
<evidence type="ECO:0000313" key="6">
    <source>
        <dbReference type="Proteomes" id="UP000664357"/>
    </source>
</evidence>